<dbReference type="KEGG" id="dol:Dole_1842"/>
<feature type="active site" evidence="1">
    <location>
        <position position="214"/>
    </location>
</feature>
<dbReference type="HOGENOM" id="CLU_666714_0_0_7"/>
<dbReference type="eggNOG" id="COG3177">
    <property type="taxonomic scope" value="Bacteria"/>
</dbReference>
<dbReference type="InterPro" id="IPR036597">
    <property type="entry name" value="Fido-like_dom_sf"/>
</dbReference>
<sequence length="417" mass="47194">MNLSCQSPVLSPAIPEKELLGPLKDMAQEVVTASAYLEGRIAPDTARSLGEKLRYLNSYYSNLIEGHKTLLPEIEQALLKKFAEDDSRRYAQELCAAHVEVEREFMAALDENPPDNICGLDYLGSIHRRFYERLPEHHRYTHHSGGFTGIHVHPGRMRDANVSVDQGQTTHGPDVKELPQKLAEFAALYNPSNFHGDEKLIAAAAAHHRLTWLHPFRDGNGRVARLFISFYLSAININKSNLWSINRGFSRKKNWYMINLQSADSPDKKSNGFDQEIFADFCAFFLESCLEQIAFMDKLLDFKRVDARIDGYINERGKHLGAESPIDPRSGRLLKALFSQGKIPRGEAGAIMNMDAYSDRQIRRVVSQLIKEGLVESDSHRAPLRIGLPMKVLRHYFPALFDPSVMGETYLHDGEEA</sequence>
<dbReference type="PROSITE" id="PS51459">
    <property type="entry name" value="FIDO"/>
    <property type="match status" value="1"/>
</dbReference>
<dbReference type="Gene3D" id="1.10.3290.10">
    <property type="entry name" value="Fido-like domain"/>
    <property type="match status" value="1"/>
</dbReference>
<dbReference type="PANTHER" id="PTHR13504">
    <property type="entry name" value="FIDO DOMAIN-CONTAINING PROTEIN DDB_G0283145"/>
    <property type="match status" value="1"/>
</dbReference>
<dbReference type="AlphaFoldDB" id="A8ZSA9"/>
<dbReference type="Pfam" id="PF02661">
    <property type="entry name" value="Fic"/>
    <property type="match status" value="1"/>
</dbReference>
<evidence type="ECO:0000313" key="4">
    <source>
        <dbReference type="EMBL" id="ABW67646.1"/>
    </source>
</evidence>
<keyword evidence="2" id="KW-0547">Nucleotide-binding</keyword>
<feature type="binding site" evidence="2">
    <location>
        <begin position="218"/>
        <end position="225"/>
    </location>
    <ligand>
        <name>ATP</name>
        <dbReference type="ChEBI" id="CHEBI:30616"/>
    </ligand>
</feature>
<proteinExistence type="predicted"/>
<dbReference type="InterPro" id="IPR040198">
    <property type="entry name" value="Fido_containing"/>
</dbReference>
<feature type="domain" description="Fido" evidence="3">
    <location>
        <begin position="118"/>
        <end position="287"/>
    </location>
</feature>
<evidence type="ECO:0000259" key="3">
    <source>
        <dbReference type="PROSITE" id="PS51459"/>
    </source>
</evidence>
<dbReference type="PANTHER" id="PTHR13504:SF38">
    <property type="entry name" value="FIDO DOMAIN-CONTAINING PROTEIN"/>
    <property type="match status" value="1"/>
</dbReference>
<dbReference type="SUPFAM" id="SSF140931">
    <property type="entry name" value="Fic-like"/>
    <property type="match status" value="1"/>
</dbReference>
<dbReference type="Proteomes" id="UP000008561">
    <property type="component" value="Chromosome"/>
</dbReference>
<protein>
    <submittedName>
        <fullName evidence="4">Filamentation induced by cAMP protein Fic</fullName>
    </submittedName>
</protein>
<dbReference type="InterPro" id="IPR003812">
    <property type="entry name" value="Fido"/>
</dbReference>
<reference evidence="4 5" key="1">
    <citation type="submission" date="2007-10" db="EMBL/GenBank/DDBJ databases">
        <title>Complete sequence of Desulfococcus oleovorans Hxd3.</title>
        <authorList>
            <consortium name="US DOE Joint Genome Institute"/>
            <person name="Copeland A."/>
            <person name="Lucas S."/>
            <person name="Lapidus A."/>
            <person name="Barry K."/>
            <person name="Glavina del Rio T."/>
            <person name="Dalin E."/>
            <person name="Tice H."/>
            <person name="Pitluck S."/>
            <person name="Kiss H."/>
            <person name="Brettin T."/>
            <person name="Bruce D."/>
            <person name="Detter J.C."/>
            <person name="Han C."/>
            <person name="Schmutz J."/>
            <person name="Larimer F."/>
            <person name="Land M."/>
            <person name="Hauser L."/>
            <person name="Kyrpides N."/>
            <person name="Kim E."/>
            <person name="Wawrik B."/>
            <person name="Richardson P."/>
        </authorList>
    </citation>
    <scope>NUCLEOTIDE SEQUENCE [LARGE SCALE GENOMIC DNA]</scope>
    <source>
        <strain evidence="5">DSM 6200 / JCM 39069 / Hxd3</strain>
    </source>
</reference>
<dbReference type="GO" id="GO:0005524">
    <property type="term" value="F:ATP binding"/>
    <property type="evidence" value="ECO:0007669"/>
    <property type="project" value="UniProtKB-KW"/>
</dbReference>
<gene>
    <name evidence="4" type="ordered locus">Dole_1842</name>
</gene>
<organism evidence="4 5">
    <name type="scientific">Desulfosudis oleivorans (strain DSM 6200 / JCM 39069 / Hxd3)</name>
    <name type="common">Desulfococcus oleovorans</name>
    <dbReference type="NCBI Taxonomy" id="96561"/>
    <lineage>
        <taxon>Bacteria</taxon>
        <taxon>Pseudomonadati</taxon>
        <taxon>Thermodesulfobacteriota</taxon>
        <taxon>Desulfobacteria</taxon>
        <taxon>Desulfobacterales</taxon>
        <taxon>Desulfosudaceae</taxon>
        <taxon>Desulfosudis</taxon>
    </lineage>
</organism>
<dbReference type="OrthoDB" id="9813719at2"/>
<name>A8ZSA9_DESOH</name>
<keyword evidence="5" id="KW-1185">Reference proteome</keyword>
<dbReference type="RefSeq" id="WP_012175259.1">
    <property type="nucleotide sequence ID" value="NC_009943.1"/>
</dbReference>
<evidence type="ECO:0000256" key="2">
    <source>
        <dbReference type="PIRSR" id="PIRSR640198-2"/>
    </source>
</evidence>
<keyword evidence="2" id="KW-0067">ATP-binding</keyword>
<dbReference type="STRING" id="96561.Dole_1842"/>
<evidence type="ECO:0000256" key="1">
    <source>
        <dbReference type="PIRSR" id="PIRSR640198-1"/>
    </source>
</evidence>
<dbReference type="eggNOG" id="COG1846">
    <property type="taxonomic scope" value="Bacteria"/>
</dbReference>
<dbReference type="EMBL" id="CP000859">
    <property type="protein sequence ID" value="ABW67646.1"/>
    <property type="molecule type" value="Genomic_DNA"/>
</dbReference>
<evidence type="ECO:0000313" key="5">
    <source>
        <dbReference type="Proteomes" id="UP000008561"/>
    </source>
</evidence>
<accession>A8ZSA9</accession>